<reference evidence="2" key="1">
    <citation type="submission" date="2008-04" db="EMBL/GenBank/DDBJ databases">
        <title>A polymorphism in ABCG2 gene in Holstein cattles of Turkey.</title>
        <authorList>
            <person name="Yildirim M."/>
            <person name="Ozbeyaz C."/>
            <person name="Yaman E."/>
        </authorList>
    </citation>
    <scope>NUCLEOTIDE SEQUENCE</scope>
    <source>
        <tissue evidence="2">Blood</tissue>
    </source>
</reference>
<feature type="signal peptide" evidence="1">
    <location>
        <begin position="1"/>
        <end position="30"/>
    </location>
</feature>
<organism evidence="2">
    <name type="scientific">Bos taurus</name>
    <name type="common">Bovine</name>
    <dbReference type="NCBI Taxonomy" id="9913"/>
    <lineage>
        <taxon>Eukaryota</taxon>
        <taxon>Metazoa</taxon>
        <taxon>Chordata</taxon>
        <taxon>Craniata</taxon>
        <taxon>Vertebrata</taxon>
        <taxon>Euteleostomi</taxon>
        <taxon>Mammalia</taxon>
        <taxon>Eutheria</taxon>
        <taxon>Laurasiatheria</taxon>
        <taxon>Artiodactyla</taxon>
        <taxon>Ruminantia</taxon>
        <taxon>Pecora</taxon>
        <taxon>Bovidae</taxon>
        <taxon>Bovinae</taxon>
        <taxon>Bos</taxon>
    </lineage>
</organism>
<dbReference type="AlphaFoldDB" id="B2ZJV3"/>
<proteinExistence type="predicted"/>
<accession>B2ZJV3</accession>
<feature type="chain" id="PRO_5002785149" evidence="1">
    <location>
        <begin position="31"/>
        <end position="78"/>
    </location>
</feature>
<protein>
    <submittedName>
        <fullName evidence="2">ATP binding cassette superfamily G number 2 transporter</fullName>
    </submittedName>
</protein>
<feature type="non-terminal residue" evidence="2">
    <location>
        <position position="1"/>
    </location>
</feature>
<sequence length="78" mass="8717">IFSGLLVNLKTVVPWLSWLQYLSIPRYGSAVCSPYLSPCWFIVPMLETARIKPLISLAMSCASFRTMKESFLLSLGSS</sequence>
<evidence type="ECO:0000313" key="2">
    <source>
        <dbReference type="EMBL" id="ACD44384.1"/>
    </source>
</evidence>
<dbReference type="EMBL" id="EU672817">
    <property type="protein sequence ID" value="ACD44384.1"/>
    <property type="molecule type" value="Genomic_DNA"/>
</dbReference>
<gene>
    <name evidence="2" type="primary">ABCG2</name>
</gene>
<evidence type="ECO:0000256" key="1">
    <source>
        <dbReference type="SAM" id="SignalP"/>
    </source>
</evidence>
<name>B2ZJV3_BOVIN</name>
<keyword evidence="1" id="KW-0732">Signal</keyword>
<feature type="non-terminal residue" evidence="2">
    <location>
        <position position="78"/>
    </location>
</feature>